<protein>
    <submittedName>
        <fullName evidence="1">Uncharacterized protein</fullName>
    </submittedName>
</protein>
<keyword evidence="2" id="KW-1185">Reference proteome</keyword>
<name>A0AAP0E628_9MAGN</name>
<dbReference type="EMBL" id="JBBNAE010000011">
    <property type="protein sequence ID" value="KAK9085698.1"/>
    <property type="molecule type" value="Genomic_DNA"/>
</dbReference>
<evidence type="ECO:0000313" key="2">
    <source>
        <dbReference type="Proteomes" id="UP001417504"/>
    </source>
</evidence>
<dbReference type="AlphaFoldDB" id="A0AAP0E628"/>
<proteinExistence type="predicted"/>
<evidence type="ECO:0000313" key="1">
    <source>
        <dbReference type="EMBL" id="KAK9085698.1"/>
    </source>
</evidence>
<accession>A0AAP0E628</accession>
<sequence>MGTMGFRGVLNPRVDWYVVGCFVKVGIDLKHGDVSQGVENPSLEAFCKRRHGDAISIPAYGVTYIRLGQELQGITP</sequence>
<gene>
    <name evidence="1" type="ORF">Sjap_026109</name>
</gene>
<comment type="caution">
    <text evidence="1">The sequence shown here is derived from an EMBL/GenBank/DDBJ whole genome shotgun (WGS) entry which is preliminary data.</text>
</comment>
<dbReference type="Proteomes" id="UP001417504">
    <property type="component" value="Unassembled WGS sequence"/>
</dbReference>
<organism evidence="1 2">
    <name type="scientific">Stephania japonica</name>
    <dbReference type="NCBI Taxonomy" id="461633"/>
    <lineage>
        <taxon>Eukaryota</taxon>
        <taxon>Viridiplantae</taxon>
        <taxon>Streptophyta</taxon>
        <taxon>Embryophyta</taxon>
        <taxon>Tracheophyta</taxon>
        <taxon>Spermatophyta</taxon>
        <taxon>Magnoliopsida</taxon>
        <taxon>Ranunculales</taxon>
        <taxon>Menispermaceae</taxon>
        <taxon>Menispermoideae</taxon>
        <taxon>Cissampelideae</taxon>
        <taxon>Stephania</taxon>
    </lineage>
</organism>
<reference evidence="1 2" key="1">
    <citation type="submission" date="2024-01" db="EMBL/GenBank/DDBJ databases">
        <title>Genome assemblies of Stephania.</title>
        <authorList>
            <person name="Yang L."/>
        </authorList>
    </citation>
    <scope>NUCLEOTIDE SEQUENCE [LARGE SCALE GENOMIC DNA]</scope>
    <source>
        <strain evidence="1">QJT</strain>
        <tissue evidence="1">Leaf</tissue>
    </source>
</reference>